<evidence type="ECO:0000256" key="2">
    <source>
        <dbReference type="ARBA" id="ARBA00008929"/>
    </source>
</evidence>
<sequence>MHEFNWGLLIVVYLFLGGLSAGLFFAAGLANYLEVDGQPAYPRIARMGALLAPWPVALGSALLILDLGNWYRFYKLFTHFRWESPMSIGSWLLTLFTLIAFAYAFAWLPEEWRMKLFSKVPATWKQVHRLNVDLSAHRKTLAMIGFPFSIGVGIYTGVLLGAVSARPFWNTNLVAQMFLFSALSSGAAALLLAMVLDKRNPIETHETKFLITLDIVFISLELFIILPYLIHGQLSVLAVKQALWLILGGPYTVLFWVFFMGLGLLVPLAIEVYELAPSLLKGRTFHGSRNLALAASSLVLVGGFLLRYIFVYAGQLSSFHKMGMLH</sequence>
<feature type="transmembrane region" description="Helical" evidence="7">
    <location>
        <begin position="141"/>
        <end position="165"/>
    </location>
</feature>
<dbReference type="GO" id="GO:0005886">
    <property type="term" value="C:plasma membrane"/>
    <property type="evidence" value="ECO:0007669"/>
    <property type="project" value="UniProtKB-SubCell"/>
</dbReference>
<keyword evidence="5 7" id="KW-1133">Transmembrane helix</keyword>
<comment type="caution">
    <text evidence="8">The sequence shown here is derived from an EMBL/GenBank/DDBJ whole genome shotgun (WGS) entry which is preliminary data.</text>
</comment>
<name>A0A9D7XN19_9BACT</name>
<dbReference type="InterPro" id="IPR005614">
    <property type="entry name" value="NrfD-like"/>
</dbReference>
<dbReference type="PANTHER" id="PTHR34856:SF2">
    <property type="entry name" value="PROTEIN NRFD"/>
    <property type="match status" value="1"/>
</dbReference>
<organism evidence="8 9">
    <name type="scientific">Candidatus Geothrix skivensis</name>
    <dbReference type="NCBI Taxonomy" id="2954439"/>
    <lineage>
        <taxon>Bacteria</taxon>
        <taxon>Pseudomonadati</taxon>
        <taxon>Acidobacteriota</taxon>
        <taxon>Holophagae</taxon>
        <taxon>Holophagales</taxon>
        <taxon>Holophagaceae</taxon>
        <taxon>Geothrix</taxon>
    </lineage>
</organism>
<evidence type="ECO:0000256" key="6">
    <source>
        <dbReference type="ARBA" id="ARBA00023136"/>
    </source>
</evidence>
<evidence type="ECO:0000256" key="5">
    <source>
        <dbReference type="ARBA" id="ARBA00022989"/>
    </source>
</evidence>
<gene>
    <name evidence="8" type="primary">nrfD</name>
    <name evidence="8" type="ORF">IPP58_16595</name>
</gene>
<keyword evidence="6 7" id="KW-0472">Membrane</keyword>
<reference evidence="8" key="1">
    <citation type="submission" date="2020-10" db="EMBL/GenBank/DDBJ databases">
        <title>Connecting structure to function with the recovery of over 1000 high-quality activated sludge metagenome-assembled genomes encoding full-length rRNA genes using long-read sequencing.</title>
        <authorList>
            <person name="Singleton C.M."/>
            <person name="Petriglieri F."/>
            <person name="Kristensen J.M."/>
            <person name="Kirkegaard R.H."/>
            <person name="Michaelsen T.Y."/>
            <person name="Andersen M.H."/>
            <person name="Karst S.M."/>
            <person name="Dueholm M.S."/>
            <person name="Nielsen P.H."/>
            <person name="Albertsen M."/>
        </authorList>
    </citation>
    <scope>NUCLEOTIDE SEQUENCE</scope>
    <source>
        <strain evidence="8">Skiv_18-Q3-R9-52_MAXAC.067</strain>
    </source>
</reference>
<evidence type="ECO:0000256" key="7">
    <source>
        <dbReference type="SAM" id="Phobius"/>
    </source>
</evidence>
<proteinExistence type="inferred from homology"/>
<feature type="transmembrane region" description="Helical" evidence="7">
    <location>
        <begin position="242"/>
        <end position="270"/>
    </location>
</feature>
<protein>
    <submittedName>
        <fullName evidence="8">Polysulfide reductase NrfD</fullName>
    </submittedName>
</protein>
<comment type="subcellular location">
    <subcellularLocation>
        <location evidence="1">Cell membrane</location>
        <topology evidence="1">Multi-pass membrane protein</topology>
    </subcellularLocation>
</comment>
<dbReference type="InterPro" id="IPR052049">
    <property type="entry name" value="Electron_transfer_protein"/>
</dbReference>
<dbReference type="AlphaFoldDB" id="A0A9D7XN19"/>
<dbReference type="PANTHER" id="PTHR34856">
    <property type="entry name" value="PROTEIN NRFD"/>
    <property type="match status" value="1"/>
</dbReference>
<dbReference type="Gene3D" id="1.20.1630.10">
    <property type="entry name" value="Formate dehydrogenase/DMSO reductase domain"/>
    <property type="match status" value="1"/>
</dbReference>
<evidence type="ECO:0000256" key="4">
    <source>
        <dbReference type="ARBA" id="ARBA00022692"/>
    </source>
</evidence>
<evidence type="ECO:0000256" key="3">
    <source>
        <dbReference type="ARBA" id="ARBA00022475"/>
    </source>
</evidence>
<feature type="transmembrane region" description="Helical" evidence="7">
    <location>
        <begin position="291"/>
        <end position="313"/>
    </location>
</feature>
<feature type="transmembrane region" description="Helical" evidence="7">
    <location>
        <begin position="44"/>
        <end position="68"/>
    </location>
</feature>
<keyword evidence="4 7" id="KW-0812">Transmembrane</keyword>
<feature type="transmembrane region" description="Helical" evidence="7">
    <location>
        <begin position="209"/>
        <end position="230"/>
    </location>
</feature>
<dbReference type="EMBL" id="JADKIO010000013">
    <property type="protein sequence ID" value="MBK9798065.1"/>
    <property type="molecule type" value="Genomic_DNA"/>
</dbReference>
<dbReference type="Proteomes" id="UP000886657">
    <property type="component" value="Unassembled WGS sequence"/>
</dbReference>
<evidence type="ECO:0000313" key="9">
    <source>
        <dbReference type="Proteomes" id="UP000886657"/>
    </source>
</evidence>
<accession>A0A9D7XN19</accession>
<keyword evidence="3" id="KW-1003">Cell membrane</keyword>
<comment type="similarity">
    <text evidence="2">Belongs to the NrfD family.</text>
</comment>
<dbReference type="Pfam" id="PF03916">
    <property type="entry name" value="NrfD"/>
    <property type="match status" value="1"/>
</dbReference>
<evidence type="ECO:0000313" key="8">
    <source>
        <dbReference type="EMBL" id="MBK9798065.1"/>
    </source>
</evidence>
<feature type="transmembrane region" description="Helical" evidence="7">
    <location>
        <begin position="6"/>
        <end position="32"/>
    </location>
</feature>
<evidence type="ECO:0000256" key="1">
    <source>
        <dbReference type="ARBA" id="ARBA00004651"/>
    </source>
</evidence>
<feature type="transmembrane region" description="Helical" evidence="7">
    <location>
        <begin position="88"/>
        <end position="108"/>
    </location>
</feature>
<feature type="transmembrane region" description="Helical" evidence="7">
    <location>
        <begin position="177"/>
        <end position="197"/>
    </location>
</feature>